<protein>
    <submittedName>
        <fullName evidence="2">DUF4845 domain-containing protein</fullName>
    </submittedName>
</protein>
<sequence>MSLPQFTLPSAQRGASVSSVVLIIALVIVCAKIGLSIVPAQIGHYQLKKSLAWELKKANDNKETDRTFLSNVGAQWNINGFGQKPEDVISFINRTPGELSIKLNYDEANNFFGNVDIVNHFDDTITAEDAKVAKK</sequence>
<keyword evidence="1" id="KW-0812">Transmembrane</keyword>
<dbReference type="Pfam" id="PF16137">
    <property type="entry name" value="DUF4845"/>
    <property type="match status" value="1"/>
</dbReference>
<feature type="transmembrane region" description="Helical" evidence="1">
    <location>
        <begin position="20"/>
        <end position="40"/>
    </location>
</feature>
<dbReference type="InterPro" id="IPR032314">
    <property type="entry name" value="DUF4845"/>
</dbReference>
<proteinExistence type="predicted"/>
<gene>
    <name evidence="2" type="ORF">A9308_05205</name>
    <name evidence="3" type="ORF">NCTC11091_01957</name>
</gene>
<organism evidence="2 4">
    <name type="scientific">Faucicola atlantae</name>
    <dbReference type="NCBI Taxonomy" id="34059"/>
    <lineage>
        <taxon>Bacteria</taxon>
        <taxon>Pseudomonadati</taxon>
        <taxon>Pseudomonadota</taxon>
        <taxon>Gammaproteobacteria</taxon>
        <taxon>Moraxellales</taxon>
        <taxon>Moraxellaceae</taxon>
        <taxon>Faucicola</taxon>
    </lineage>
</organism>
<evidence type="ECO:0000256" key="1">
    <source>
        <dbReference type="SAM" id="Phobius"/>
    </source>
</evidence>
<dbReference type="EMBL" id="LZMZ01000009">
    <property type="protein sequence ID" value="OBX80046.1"/>
    <property type="molecule type" value="Genomic_DNA"/>
</dbReference>
<reference evidence="2 4" key="1">
    <citation type="submission" date="2016-06" db="EMBL/GenBank/DDBJ databases">
        <title>Draft genome of Moraxella atlantae CCUG 66109.</title>
        <authorList>
            <person name="Salva-Serra F."/>
            <person name="Engstrom-Jakobsson H."/>
            <person name="Thorell K."/>
            <person name="Gonzales-Siles L."/>
            <person name="Karlsson R."/>
            <person name="Boulund F."/>
            <person name="Engstrand L."/>
            <person name="Kristiansson E."/>
            <person name="Moore E."/>
        </authorList>
    </citation>
    <scope>NUCLEOTIDE SEQUENCE [LARGE SCALE GENOMIC DNA]</scope>
    <source>
        <strain evidence="2 4">CCUG 66109</strain>
    </source>
</reference>
<keyword evidence="1" id="KW-1133">Transmembrane helix</keyword>
<evidence type="ECO:0000313" key="4">
    <source>
        <dbReference type="Proteomes" id="UP000092508"/>
    </source>
</evidence>
<dbReference type="OrthoDB" id="6647612at2"/>
<dbReference type="Proteomes" id="UP000255193">
    <property type="component" value="Unassembled WGS sequence"/>
</dbReference>
<dbReference type="AlphaFoldDB" id="A0A1B8QEE6"/>
<reference evidence="3 5" key="2">
    <citation type="submission" date="2018-06" db="EMBL/GenBank/DDBJ databases">
        <authorList>
            <consortium name="Pathogen Informatics"/>
            <person name="Doyle S."/>
        </authorList>
    </citation>
    <scope>NUCLEOTIDE SEQUENCE [LARGE SCALE GENOMIC DNA]</scope>
    <source>
        <strain evidence="3 5">NCTC11091</strain>
    </source>
</reference>
<accession>A0A1B8QEE6</accession>
<dbReference type="RefSeq" id="WP_067057004.1">
    <property type="nucleotide sequence ID" value="NZ_CP171125.1"/>
</dbReference>
<dbReference type="Proteomes" id="UP000092508">
    <property type="component" value="Unassembled WGS sequence"/>
</dbReference>
<dbReference type="EMBL" id="UGQA01000001">
    <property type="protein sequence ID" value="STY96147.1"/>
    <property type="molecule type" value="Genomic_DNA"/>
</dbReference>
<keyword evidence="1" id="KW-0472">Membrane</keyword>
<evidence type="ECO:0000313" key="2">
    <source>
        <dbReference type="EMBL" id="OBX80046.1"/>
    </source>
</evidence>
<name>A0A1B8QEE6_9GAMM</name>
<dbReference type="STRING" id="34059.A9308_05205"/>
<evidence type="ECO:0000313" key="5">
    <source>
        <dbReference type="Proteomes" id="UP000255193"/>
    </source>
</evidence>
<evidence type="ECO:0000313" key="3">
    <source>
        <dbReference type="EMBL" id="STY96147.1"/>
    </source>
</evidence>